<reference evidence="2 3" key="1">
    <citation type="journal article" date="2015" name="Genome Biol. Evol.">
        <title>Found and Lost: The Fates of Horizontally Acquired Genes in Arthropod-Symbiotic Spiroplasma.</title>
        <authorList>
            <person name="Lo W.S."/>
            <person name="Gasparich G.E."/>
            <person name="Kuo C.H."/>
        </authorList>
    </citation>
    <scope>NUCLEOTIDE SEQUENCE [LARGE SCALE GENOMIC DNA]</scope>
    <source>
        <strain evidence="3">TDA-040725-5</strain>
    </source>
</reference>
<accession>A0A0H3XJ43</accession>
<dbReference type="Pfam" id="PF02481">
    <property type="entry name" value="DNA_processg_A"/>
    <property type="match status" value="1"/>
</dbReference>
<evidence type="ECO:0000259" key="1">
    <source>
        <dbReference type="Pfam" id="PF02481"/>
    </source>
</evidence>
<dbReference type="InterPro" id="IPR057666">
    <property type="entry name" value="DrpA_SLOG"/>
</dbReference>
<dbReference type="Proteomes" id="UP000035661">
    <property type="component" value="Chromosome"/>
</dbReference>
<evidence type="ECO:0000313" key="2">
    <source>
        <dbReference type="EMBL" id="AKM54590.1"/>
    </source>
</evidence>
<dbReference type="PATRIC" id="fig|743698.3.peg.1044"/>
<evidence type="ECO:0000313" key="3">
    <source>
        <dbReference type="Proteomes" id="UP000035661"/>
    </source>
</evidence>
<dbReference type="AlphaFoldDB" id="A0A0H3XJ43"/>
<dbReference type="Gene3D" id="3.40.50.450">
    <property type="match status" value="2"/>
</dbReference>
<dbReference type="STRING" id="315358.SERIO_v1c10340"/>
<dbReference type="KEGG" id="seri:SERIO_v1c10340"/>
<dbReference type="GO" id="GO:0009294">
    <property type="term" value="P:DNA-mediated transformation"/>
    <property type="evidence" value="ECO:0007669"/>
    <property type="project" value="InterPro"/>
</dbReference>
<name>A0A0H3XJ43_9MOLU</name>
<keyword evidence="3" id="KW-1185">Reference proteome</keyword>
<organism evidence="2 3">
    <name type="scientific">Spiroplasma eriocheiris</name>
    <dbReference type="NCBI Taxonomy" id="315358"/>
    <lineage>
        <taxon>Bacteria</taxon>
        <taxon>Bacillati</taxon>
        <taxon>Mycoplasmatota</taxon>
        <taxon>Mollicutes</taxon>
        <taxon>Entomoplasmatales</taxon>
        <taxon>Spiroplasmataceae</taxon>
        <taxon>Spiroplasma</taxon>
    </lineage>
</organism>
<protein>
    <submittedName>
        <fullName evidence="2">DNA processing/uptake protein</fullName>
    </submittedName>
</protein>
<sequence length="252" mass="29823">MNKVLLYFALKYDGDWDQIYQALEHKEKISFEVLDTFVAKIKCQYITILDPQYPPSLKSIYKPPFVLFYYGDFNLLKNYDQNLLLFISPKPSQYGFQQTLKFIKELINHQKRILMFYDEPITAKILAALPPTVVGKIVFFLHKNTISDFYLNNPNLKFNQCLVISESYNQKPINLKNHIRRIVIALAFRILFIQTNKYDDSEKLFNYIIDYQKKLFCLPDQITKDNKNNRYLKLGAMLVENVGDIIQCWAKD</sequence>
<reference evidence="3" key="2">
    <citation type="submission" date="2015-06" db="EMBL/GenBank/DDBJ databases">
        <title>Complete genome sequence of Spiroplasma eriocheiris TDA-040725-5 (DSM 21848).</title>
        <authorList>
            <person name="Lo W.-S."/>
            <person name="Kuo C.-H."/>
        </authorList>
    </citation>
    <scope>NUCLEOTIDE SEQUENCE [LARGE SCALE GENOMIC DNA]</scope>
    <source>
        <strain evidence="3">TDA-040725-5</strain>
    </source>
</reference>
<dbReference type="RefSeq" id="WP_053040860.1">
    <property type="nucleotide sequence ID" value="NZ_CP011856.1"/>
</dbReference>
<dbReference type="EMBL" id="CP011856">
    <property type="protein sequence ID" value="AKM54590.1"/>
    <property type="molecule type" value="Genomic_DNA"/>
</dbReference>
<gene>
    <name evidence="2" type="ORF">SERIO_v1c10340</name>
</gene>
<feature type="domain" description="Smf/DprA SLOG" evidence="1">
    <location>
        <begin position="45"/>
        <end position="111"/>
    </location>
</feature>
<proteinExistence type="predicted"/>